<dbReference type="InterPro" id="IPR029063">
    <property type="entry name" value="SAM-dependent_MTases_sf"/>
</dbReference>
<evidence type="ECO:0008006" key="3">
    <source>
        <dbReference type="Google" id="ProtNLM"/>
    </source>
</evidence>
<dbReference type="RefSeq" id="WP_092700427.1">
    <property type="nucleotide sequence ID" value="NZ_CAXIQL010000077.1"/>
</dbReference>
<dbReference type="Gene3D" id="3.40.50.150">
    <property type="entry name" value="Vaccinia Virus protein VP39"/>
    <property type="match status" value="1"/>
</dbReference>
<name>A0A1H4EDI7_9BURK</name>
<organism evidence="1 2">
    <name type="scientific">Acidovorax soli</name>
    <dbReference type="NCBI Taxonomy" id="592050"/>
    <lineage>
        <taxon>Bacteria</taxon>
        <taxon>Pseudomonadati</taxon>
        <taxon>Pseudomonadota</taxon>
        <taxon>Betaproteobacteria</taxon>
        <taxon>Burkholderiales</taxon>
        <taxon>Comamonadaceae</taxon>
        <taxon>Acidovorax</taxon>
    </lineage>
</organism>
<keyword evidence="2" id="KW-1185">Reference proteome</keyword>
<reference evidence="2" key="1">
    <citation type="submission" date="2016-10" db="EMBL/GenBank/DDBJ databases">
        <authorList>
            <person name="Varghese N."/>
            <person name="Submissions S."/>
        </authorList>
    </citation>
    <scope>NUCLEOTIDE SEQUENCE [LARGE SCALE GENOMIC DNA]</scope>
    <source>
        <strain evidence="2">DSM 25157</strain>
    </source>
</reference>
<dbReference type="STRING" id="592050.SAMN05421875_13415"/>
<dbReference type="SUPFAM" id="SSF53335">
    <property type="entry name" value="S-adenosyl-L-methionine-dependent methyltransferases"/>
    <property type="match status" value="1"/>
</dbReference>
<dbReference type="Proteomes" id="UP000199002">
    <property type="component" value="Unassembled WGS sequence"/>
</dbReference>
<dbReference type="EMBL" id="FNQJ01000034">
    <property type="protein sequence ID" value="SEA83105.1"/>
    <property type="molecule type" value="Genomic_DNA"/>
</dbReference>
<dbReference type="PANTHER" id="PTHR20974:SF0">
    <property type="entry name" value="UPF0585 PROTEIN CG18661"/>
    <property type="match status" value="1"/>
</dbReference>
<dbReference type="GeneID" id="34234793"/>
<evidence type="ECO:0000313" key="1">
    <source>
        <dbReference type="EMBL" id="SEA83105.1"/>
    </source>
</evidence>
<proteinExistence type="predicted"/>
<gene>
    <name evidence="1" type="ORF">SAMN05421875_13415</name>
</gene>
<sequence>MPTDARAHSPAAERNSGPILTVLQALLPQQGAALEIASGTGQHAACFGAALPGWTWQPTDATPQGFASIAAWSANAPNVRAPLLLNVLSDAWPGAGPAFAAPFDLIYCANMLHIAPWACCAGLMQGAARHLAPTGQLVTYGPYLEDGVPTAPGNLAFDASLRAQNPAWGIRALGDVAREAQQAGLYLAARHALPANNLLLVWQRTAPSH</sequence>
<dbReference type="AlphaFoldDB" id="A0A1H4EDI7"/>
<protein>
    <recommendedName>
        <fullName evidence="3">SAM-dependent methyltransferase</fullName>
    </recommendedName>
</protein>
<dbReference type="Pfam" id="PF06080">
    <property type="entry name" value="DUF938"/>
    <property type="match status" value="1"/>
</dbReference>
<evidence type="ECO:0000313" key="2">
    <source>
        <dbReference type="Proteomes" id="UP000199002"/>
    </source>
</evidence>
<dbReference type="PANTHER" id="PTHR20974">
    <property type="entry name" value="UPF0585 PROTEIN CG18661"/>
    <property type="match status" value="1"/>
</dbReference>
<dbReference type="InterPro" id="IPR010342">
    <property type="entry name" value="DUF938"/>
</dbReference>
<accession>A0A1H4EDI7</accession>